<dbReference type="Proteomes" id="UP001152797">
    <property type="component" value="Unassembled WGS sequence"/>
</dbReference>
<dbReference type="AlphaFoldDB" id="A0A9P1DDN4"/>
<reference evidence="3" key="1">
    <citation type="submission" date="2022-10" db="EMBL/GenBank/DDBJ databases">
        <authorList>
            <person name="Chen Y."/>
            <person name="Dougan E. K."/>
            <person name="Chan C."/>
            <person name="Rhodes N."/>
            <person name="Thang M."/>
        </authorList>
    </citation>
    <scope>NUCLEOTIDE SEQUENCE</scope>
</reference>
<evidence type="ECO:0000313" key="3">
    <source>
        <dbReference type="EMBL" id="CAI4007532.1"/>
    </source>
</evidence>
<protein>
    <submittedName>
        <fullName evidence="5">Ankyrin-2</fullName>
    </submittedName>
</protein>
<evidence type="ECO:0000313" key="4">
    <source>
        <dbReference type="EMBL" id="CAL1160907.1"/>
    </source>
</evidence>
<organism evidence="3">
    <name type="scientific">Cladocopium goreaui</name>
    <dbReference type="NCBI Taxonomy" id="2562237"/>
    <lineage>
        <taxon>Eukaryota</taxon>
        <taxon>Sar</taxon>
        <taxon>Alveolata</taxon>
        <taxon>Dinophyceae</taxon>
        <taxon>Suessiales</taxon>
        <taxon>Symbiodiniaceae</taxon>
        <taxon>Cladocopium</taxon>
    </lineage>
</organism>
<dbReference type="EMBL" id="CAMXCT010004071">
    <property type="protein sequence ID" value="CAI4007532.1"/>
    <property type="molecule type" value="Genomic_DNA"/>
</dbReference>
<evidence type="ECO:0000313" key="6">
    <source>
        <dbReference type="Proteomes" id="UP001152797"/>
    </source>
</evidence>
<keyword evidence="1" id="KW-0106">Calcium</keyword>
<feature type="non-terminal residue" evidence="3">
    <location>
        <position position="90"/>
    </location>
</feature>
<dbReference type="GO" id="GO:0005509">
    <property type="term" value="F:calcium ion binding"/>
    <property type="evidence" value="ECO:0007669"/>
    <property type="project" value="InterPro"/>
</dbReference>
<comment type="caution">
    <text evidence="3">The sequence shown here is derived from an EMBL/GenBank/DDBJ whole genome shotgun (WGS) entry which is preliminary data.</text>
</comment>
<dbReference type="PROSITE" id="PS50222">
    <property type="entry name" value="EF_HAND_2"/>
    <property type="match status" value="1"/>
</dbReference>
<feature type="non-terminal residue" evidence="3">
    <location>
        <position position="1"/>
    </location>
</feature>
<evidence type="ECO:0000259" key="2">
    <source>
        <dbReference type="PROSITE" id="PS50222"/>
    </source>
</evidence>
<reference evidence="4" key="2">
    <citation type="submission" date="2024-04" db="EMBL/GenBank/DDBJ databases">
        <authorList>
            <person name="Chen Y."/>
            <person name="Shah S."/>
            <person name="Dougan E. K."/>
            <person name="Thang M."/>
            <person name="Chan C."/>
        </authorList>
    </citation>
    <scope>NUCLEOTIDE SEQUENCE [LARGE SCALE GENOMIC DNA]</scope>
</reference>
<dbReference type="SUPFAM" id="SSF47473">
    <property type="entry name" value="EF-hand"/>
    <property type="match status" value="1"/>
</dbReference>
<dbReference type="PROSITE" id="PS00018">
    <property type="entry name" value="EF_HAND_1"/>
    <property type="match status" value="2"/>
</dbReference>
<keyword evidence="6" id="KW-1185">Reference proteome</keyword>
<dbReference type="InterPro" id="IPR018247">
    <property type="entry name" value="EF_Hand_1_Ca_BS"/>
</dbReference>
<dbReference type="InterPro" id="IPR011992">
    <property type="entry name" value="EF-hand-dom_pair"/>
</dbReference>
<dbReference type="EMBL" id="CAMXCT030004071">
    <property type="protein sequence ID" value="CAL4794844.1"/>
    <property type="molecule type" value="Genomic_DNA"/>
</dbReference>
<dbReference type="Gene3D" id="1.10.238.10">
    <property type="entry name" value="EF-hand"/>
    <property type="match status" value="1"/>
</dbReference>
<proteinExistence type="predicted"/>
<dbReference type="InterPro" id="IPR002048">
    <property type="entry name" value="EF_hand_dom"/>
</dbReference>
<evidence type="ECO:0000256" key="1">
    <source>
        <dbReference type="ARBA" id="ARBA00022837"/>
    </source>
</evidence>
<evidence type="ECO:0000313" key="5">
    <source>
        <dbReference type="EMBL" id="CAL4794844.1"/>
    </source>
</evidence>
<accession>A0A9P1DDN4</accession>
<dbReference type="EMBL" id="CAMXCT020004071">
    <property type="protein sequence ID" value="CAL1160907.1"/>
    <property type="molecule type" value="Genomic_DNA"/>
</dbReference>
<sequence>AWLLCDKNQDQKVTKIEMGFLQRHGGLKKSIDQQLWTKDADGDGALSRDEFNAGLATVALNAEGAIQQIFHEVQTRYWPVAKRSFCCQSQ</sequence>
<gene>
    <name evidence="3" type="ORF">C1SCF055_LOCUS33082</name>
</gene>
<feature type="domain" description="EF-hand" evidence="2">
    <location>
        <begin position="39"/>
        <end position="61"/>
    </location>
</feature>
<name>A0A9P1DDN4_9DINO</name>